<feature type="transmembrane region" description="Helical" evidence="1">
    <location>
        <begin position="39"/>
        <end position="57"/>
    </location>
</feature>
<reference evidence="2" key="1">
    <citation type="submission" date="2023-01" db="EMBL/GenBank/DDBJ databases">
        <title>Colletotrichum chrysophilum M932 genome sequence.</title>
        <authorList>
            <person name="Baroncelli R."/>
        </authorList>
    </citation>
    <scope>NUCLEOTIDE SEQUENCE</scope>
    <source>
        <strain evidence="2">M932</strain>
    </source>
</reference>
<proteinExistence type="predicted"/>
<feature type="transmembrane region" description="Helical" evidence="1">
    <location>
        <begin position="6"/>
        <end position="27"/>
    </location>
</feature>
<comment type="caution">
    <text evidence="2">The sequence shown here is derived from an EMBL/GenBank/DDBJ whole genome shotgun (WGS) entry which is preliminary data.</text>
</comment>
<dbReference type="Proteomes" id="UP001243330">
    <property type="component" value="Unassembled WGS sequence"/>
</dbReference>
<evidence type="ECO:0000313" key="3">
    <source>
        <dbReference type="Proteomes" id="UP001243330"/>
    </source>
</evidence>
<keyword evidence="1" id="KW-0812">Transmembrane</keyword>
<keyword evidence="1" id="KW-0472">Membrane</keyword>
<organism evidence="2 3">
    <name type="scientific">Colletotrichum chrysophilum</name>
    <dbReference type="NCBI Taxonomy" id="1836956"/>
    <lineage>
        <taxon>Eukaryota</taxon>
        <taxon>Fungi</taxon>
        <taxon>Dikarya</taxon>
        <taxon>Ascomycota</taxon>
        <taxon>Pezizomycotina</taxon>
        <taxon>Sordariomycetes</taxon>
        <taxon>Hypocreomycetidae</taxon>
        <taxon>Glomerellales</taxon>
        <taxon>Glomerellaceae</taxon>
        <taxon>Colletotrichum</taxon>
        <taxon>Colletotrichum gloeosporioides species complex</taxon>
    </lineage>
</organism>
<keyword evidence="1" id="KW-1133">Transmembrane helix</keyword>
<keyword evidence="3" id="KW-1185">Reference proteome</keyword>
<accession>A0AAD9A4N0</accession>
<gene>
    <name evidence="2" type="ORF">CCHR01_16335</name>
</gene>
<evidence type="ECO:0000313" key="2">
    <source>
        <dbReference type="EMBL" id="KAK1841044.1"/>
    </source>
</evidence>
<name>A0AAD9A4N0_9PEZI</name>
<evidence type="ECO:0000256" key="1">
    <source>
        <dbReference type="SAM" id="Phobius"/>
    </source>
</evidence>
<protein>
    <submittedName>
        <fullName evidence="2">Uncharacterized protein</fullName>
    </submittedName>
</protein>
<sequence>MWYTSFVEALFFFFFTFWGNSIGYLVFPMFSTIGYRVAAYRAIMILMIAAALLFLTLPTESLYGSLQQVYQDPHVEAPIPPKTPDTTRSPNRLLVLYTYYESDEARENIRFFIEHGLHSAADFVFIFNGETDASEMVPRTEPNIRVVSRNNTCFDLGAMGEVLRSHNLWKKYDRFITMNASIRGPFLPYWSKNCWSDLYLDLITDEVKLVGMTVNCSPRYHVQSMIWATDTIGMGLLLDPELSKPSESDYWGTPDDGVGLSGCYNEYNQAVHAEIGSTSIITKAGYKADAMLTSFHKDTDPETYCASIMPNVQDTLREGAYFGFSVHPYETIFLKTNRGISPSLVASFTQWSDDMGYSSYERCKA</sequence>
<dbReference type="EMBL" id="JAQOWY010000511">
    <property type="protein sequence ID" value="KAK1841044.1"/>
    <property type="molecule type" value="Genomic_DNA"/>
</dbReference>
<dbReference type="AlphaFoldDB" id="A0AAD9A4N0"/>